<protein>
    <recommendedName>
        <fullName evidence="3">FAD synthase</fullName>
        <ecNumber evidence="3">2.7.7.2</ecNumber>
    </recommendedName>
</protein>
<comment type="pathway">
    <text evidence="1">Cofactor biosynthesis; FAD biosynthesis; FAD from FMN: step 1/1.</text>
</comment>
<dbReference type="PANTHER" id="PTHR22749">
    <property type="entry name" value="RIBOFLAVIN KINASE/FMN ADENYLYLTRANSFERASE"/>
    <property type="match status" value="1"/>
</dbReference>
<evidence type="ECO:0000256" key="4">
    <source>
        <dbReference type="ARBA" id="ARBA00022630"/>
    </source>
</evidence>
<keyword evidence="10" id="KW-0067">ATP-binding</keyword>
<accession>A0ABY4DEW0</accession>
<dbReference type="PANTHER" id="PTHR22749:SF6">
    <property type="entry name" value="RIBOFLAVIN KINASE"/>
    <property type="match status" value="1"/>
</dbReference>
<evidence type="ECO:0000256" key="3">
    <source>
        <dbReference type="ARBA" id="ARBA00012393"/>
    </source>
</evidence>
<comment type="similarity">
    <text evidence="2">Belongs to the RibF family.</text>
</comment>
<reference evidence="14" key="1">
    <citation type="journal article" date="2024" name="J Bioinform Genom">
        <title>Complete genome sequence of the type strain bacterium Sphaerochaeta associata GLS2t (VKM B-2742)t.</title>
        <authorList>
            <person name="Troshina O.Y."/>
            <person name="Tepeeva A.N."/>
            <person name="Arzamasceva V.O."/>
            <person name="Whitman W.B."/>
            <person name="Varghese N."/>
            <person name="Shapiro N."/>
            <person name="Woyke T."/>
            <person name="Kripides N.C."/>
            <person name="Vasilenko O.V."/>
        </authorList>
    </citation>
    <scope>NUCLEOTIDE SEQUENCE [LARGE SCALE GENOMIC DNA]</scope>
    <source>
        <strain evidence="14">GLS2T</strain>
    </source>
</reference>
<keyword evidence="4" id="KW-0285">Flavoprotein</keyword>
<sequence length="278" mass="30960">MKRYDFMHLSAYPVLWQQSMSVCIGVFDGLHSGHQAIIKRCVDLAKKQDLQSMVITFDKNPKMLMKTQPYHSKLASDAQIDELLENIGVDHLVVIDFSADFSKLTAEEFLTLVCAFCQVKVMVVGEDFRCGAPASSAGPVQLQEYLARLSPGALVEIPPFVLTTNGEITSSSLVRKKLLEGALEEVQSMLGRPYELDLVAYPSKFIEEGLLYRTASFMQLLPPSGVYDALLLLSDGSVVEVHARLGEDELLIVPDKAMWDWVAVRTKRLSFQAKRSIS</sequence>
<dbReference type="EC" id="2.7.7.2" evidence="3"/>
<evidence type="ECO:0000256" key="6">
    <source>
        <dbReference type="ARBA" id="ARBA00022679"/>
    </source>
</evidence>
<dbReference type="CDD" id="cd02064">
    <property type="entry name" value="FAD_synthetase_N"/>
    <property type="match status" value="1"/>
</dbReference>
<evidence type="ECO:0000313" key="14">
    <source>
        <dbReference type="Proteomes" id="UP000829708"/>
    </source>
</evidence>
<comment type="catalytic activity">
    <reaction evidence="11">
        <text>FMN + ATP + H(+) = FAD + diphosphate</text>
        <dbReference type="Rhea" id="RHEA:17237"/>
        <dbReference type="ChEBI" id="CHEBI:15378"/>
        <dbReference type="ChEBI" id="CHEBI:30616"/>
        <dbReference type="ChEBI" id="CHEBI:33019"/>
        <dbReference type="ChEBI" id="CHEBI:57692"/>
        <dbReference type="ChEBI" id="CHEBI:58210"/>
        <dbReference type="EC" id="2.7.7.2"/>
    </reaction>
</comment>
<organism evidence="13 14">
    <name type="scientific">Sphaerochaeta associata</name>
    <dbReference type="NCBI Taxonomy" id="1129264"/>
    <lineage>
        <taxon>Bacteria</taxon>
        <taxon>Pseudomonadati</taxon>
        <taxon>Spirochaetota</taxon>
        <taxon>Spirochaetia</taxon>
        <taxon>Spirochaetales</taxon>
        <taxon>Sphaerochaetaceae</taxon>
        <taxon>Sphaerochaeta</taxon>
    </lineage>
</organism>
<evidence type="ECO:0000313" key="13">
    <source>
        <dbReference type="EMBL" id="UOM52645.1"/>
    </source>
</evidence>
<keyword evidence="6" id="KW-0808">Transferase</keyword>
<evidence type="ECO:0000256" key="2">
    <source>
        <dbReference type="ARBA" id="ARBA00010214"/>
    </source>
</evidence>
<evidence type="ECO:0000256" key="9">
    <source>
        <dbReference type="ARBA" id="ARBA00022827"/>
    </source>
</evidence>
<evidence type="ECO:0000256" key="5">
    <source>
        <dbReference type="ARBA" id="ARBA00022643"/>
    </source>
</evidence>
<dbReference type="RefSeq" id="WP_244775142.1">
    <property type="nucleotide sequence ID" value="NZ_CP094929.1"/>
</dbReference>
<evidence type="ECO:0000256" key="1">
    <source>
        <dbReference type="ARBA" id="ARBA00004726"/>
    </source>
</evidence>
<dbReference type="Gene3D" id="3.40.50.620">
    <property type="entry name" value="HUPs"/>
    <property type="match status" value="1"/>
</dbReference>
<feature type="domain" description="FAD synthetase" evidence="12">
    <location>
        <begin position="18"/>
        <end position="170"/>
    </location>
</feature>
<dbReference type="InterPro" id="IPR023468">
    <property type="entry name" value="Riboflavin_kinase"/>
</dbReference>
<name>A0ABY4DEW0_9SPIR</name>
<dbReference type="InterPro" id="IPR015864">
    <property type="entry name" value="FAD_synthase"/>
</dbReference>
<dbReference type="EMBL" id="CP094929">
    <property type="protein sequence ID" value="UOM52645.1"/>
    <property type="molecule type" value="Genomic_DNA"/>
</dbReference>
<evidence type="ECO:0000256" key="7">
    <source>
        <dbReference type="ARBA" id="ARBA00022695"/>
    </source>
</evidence>
<dbReference type="Pfam" id="PF06574">
    <property type="entry name" value="FAD_syn"/>
    <property type="match status" value="1"/>
</dbReference>
<keyword evidence="8" id="KW-0547">Nucleotide-binding</keyword>
<keyword evidence="5" id="KW-0288">FMN</keyword>
<gene>
    <name evidence="13" type="ORF">MUG09_07740</name>
</gene>
<keyword evidence="9" id="KW-0274">FAD</keyword>
<dbReference type="InterPro" id="IPR014729">
    <property type="entry name" value="Rossmann-like_a/b/a_fold"/>
</dbReference>
<keyword evidence="14" id="KW-1185">Reference proteome</keyword>
<evidence type="ECO:0000256" key="10">
    <source>
        <dbReference type="ARBA" id="ARBA00022840"/>
    </source>
</evidence>
<proteinExistence type="inferred from homology"/>
<dbReference type="Proteomes" id="UP000829708">
    <property type="component" value="Chromosome"/>
</dbReference>
<evidence type="ECO:0000256" key="11">
    <source>
        <dbReference type="ARBA" id="ARBA00049494"/>
    </source>
</evidence>
<evidence type="ECO:0000256" key="8">
    <source>
        <dbReference type="ARBA" id="ARBA00022741"/>
    </source>
</evidence>
<evidence type="ECO:0000259" key="12">
    <source>
        <dbReference type="Pfam" id="PF06574"/>
    </source>
</evidence>
<keyword evidence="7" id="KW-0548">Nucleotidyltransferase</keyword>
<dbReference type="SUPFAM" id="SSF52374">
    <property type="entry name" value="Nucleotidylyl transferase"/>
    <property type="match status" value="1"/>
</dbReference>